<reference evidence="2 3" key="1">
    <citation type="submission" date="2020-07" db="EMBL/GenBank/DDBJ databases">
        <title>Genomic Encyclopedia of Type Strains, Phase IV (KMG-V): Genome sequencing to study the core and pangenomes of soil and plant-associated prokaryotes.</title>
        <authorList>
            <person name="Whitman W."/>
        </authorList>
    </citation>
    <scope>NUCLEOTIDE SEQUENCE [LARGE SCALE GENOMIC DNA]</scope>
    <source>
        <strain evidence="2 3">RH2WT43</strain>
    </source>
</reference>
<keyword evidence="3" id="KW-1185">Reference proteome</keyword>
<dbReference type="Proteomes" id="UP000550401">
    <property type="component" value="Unassembled WGS sequence"/>
</dbReference>
<keyword evidence="1" id="KW-0812">Transmembrane</keyword>
<dbReference type="RefSeq" id="WP_182530700.1">
    <property type="nucleotide sequence ID" value="NZ_JACGXL010000002.1"/>
</dbReference>
<organism evidence="2 3">
    <name type="scientific">Dokdonella fugitiva</name>
    <dbReference type="NCBI Taxonomy" id="328517"/>
    <lineage>
        <taxon>Bacteria</taxon>
        <taxon>Pseudomonadati</taxon>
        <taxon>Pseudomonadota</taxon>
        <taxon>Gammaproteobacteria</taxon>
        <taxon>Lysobacterales</taxon>
        <taxon>Rhodanobacteraceae</taxon>
        <taxon>Dokdonella</taxon>
    </lineage>
</organism>
<feature type="transmembrane region" description="Helical" evidence="1">
    <location>
        <begin position="160"/>
        <end position="186"/>
    </location>
</feature>
<feature type="transmembrane region" description="Helical" evidence="1">
    <location>
        <begin position="15"/>
        <end position="36"/>
    </location>
</feature>
<feature type="transmembrane region" description="Helical" evidence="1">
    <location>
        <begin position="48"/>
        <end position="69"/>
    </location>
</feature>
<feature type="transmembrane region" description="Helical" evidence="1">
    <location>
        <begin position="81"/>
        <end position="102"/>
    </location>
</feature>
<protein>
    <submittedName>
        <fullName evidence="2">Uncharacterized protein</fullName>
    </submittedName>
</protein>
<comment type="caution">
    <text evidence="2">The sequence shown here is derived from an EMBL/GenBank/DDBJ whole genome shotgun (WGS) entry which is preliminary data.</text>
</comment>
<accession>A0A839F3M9</accession>
<evidence type="ECO:0000313" key="2">
    <source>
        <dbReference type="EMBL" id="MBA8887650.1"/>
    </source>
</evidence>
<name>A0A839F3M9_9GAMM</name>
<sequence length="198" mass="23409">MASSLPTAELAPVYLHVRVLLGMIVGLGLTHLLRQFARIVEHPRDKRVYWVHLLWVLSVFLFLLHFWWWEFRLASIGQWTFNLFLFVSLYALLLYLLCVFILPESLHDYADYRDYYYSRRRWFFGALAAVYLVDYIDTLLKGADYLHAFGAEYPARNIVHVLACAVAIVTRRAWFHATFVLLAVLYQLSWIARQFEVI</sequence>
<evidence type="ECO:0000256" key="1">
    <source>
        <dbReference type="SAM" id="Phobius"/>
    </source>
</evidence>
<keyword evidence="1" id="KW-1133">Transmembrane helix</keyword>
<dbReference type="EMBL" id="JACGXL010000002">
    <property type="protein sequence ID" value="MBA8887650.1"/>
    <property type="molecule type" value="Genomic_DNA"/>
</dbReference>
<evidence type="ECO:0000313" key="3">
    <source>
        <dbReference type="Proteomes" id="UP000550401"/>
    </source>
</evidence>
<gene>
    <name evidence="2" type="ORF">FHW12_001864</name>
</gene>
<proteinExistence type="predicted"/>
<feature type="transmembrane region" description="Helical" evidence="1">
    <location>
        <begin position="122"/>
        <end position="140"/>
    </location>
</feature>
<keyword evidence="1" id="KW-0472">Membrane</keyword>
<dbReference type="AlphaFoldDB" id="A0A839F3M9"/>